<feature type="domain" description="Two component regulator three Y" evidence="1">
    <location>
        <begin position="28"/>
        <end position="92"/>
    </location>
</feature>
<dbReference type="InterPro" id="IPR011123">
    <property type="entry name" value="Y_Y_Y"/>
</dbReference>
<gene>
    <name evidence="2" type="ORF">SAMN02745196_03063</name>
</gene>
<proteinExistence type="predicted"/>
<dbReference type="RefSeq" id="WP_072832843.1">
    <property type="nucleotide sequence ID" value="NZ_FQXP01000019.1"/>
</dbReference>
<keyword evidence="3" id="KW-1185">Reference proteome</keyword>
<evidence type="ECO:0000259" key="1">
    <source>
        <dbReference type="Pfam" id="PF07495"/>
    </source>
</evidence>
<evidence type="ECO:0000313" key="3">
    <source>
        <dbReference type="Proteomes" id="UP000184526"/>
    </source>
</evidence>
<dbReference type="EMBL" id="FQXP01000019">
    <property type="protein sequence ID" value="SHI12833.1"/>
    <property type="molecule type" value="Genomic_DNA"/>
</dbReference>
<organism evidence="2 3">
    <name type="scientific">Clostridium collagenovorans DSM 3089</name>
    <dbReference type="NCBI Taxonomy" id="1121306"/>
    <lineage>
        <taxon>Bacteria</taxon>
        <taxon>Bacillati</taxon>
        <taxon>Bacillota</taxon>
        <taxon>Clostridia</taxon>
        <taxon>Eubacteriales</taxon>
        <taxon>Clostridiaceae</taxon>
        <taxon>Clostridium</taxon>
    </lineage>
</organism>
<dbReference type="OrthoDB" id="1925648at2"/>
<evidence type="ECO:0000313" key="2">
    <source>
        <dbReference type="EMBL" id="SHI12833.1"/>
    </source>
</evidence>
<feature type="domain" description="Two component regulator three Y" evidence="1">
    <location>
        <begin position="133"/>
        <end position="197"/>
    </location>
</feature>
<name>A0A1M5YMP2_9CLOT</name>
<dbReference type="AlphaFoldDB" id="A0A1M5YMP2"/>
<protein>
    <submittedName>
        <fullName evidence="2">Y_Y_Y domain-containing protein</fullName>
    </submittedName>
</protein>
<accession>A0A1M5YMP2</accession>
<dbReference type="Proteomes" id="UP000184526">
    <property type="component" value="Unassembled WGS sequence"/>
</dbReference>
<dbReference type="Pfam" id="PF07495">
    <property type="entry name" value="Y_Y_Y"/>
    <property type="match status" value="2"/>
</dbReference>
<dbReference type="STRING" id="1121306.SAMN02745196_03063"/>
<sequence>MNEFNIKIEEFSPQKKDRIKLLITIENEGNEELLYKVLIGHNGKWSLIRDYSLENKVIWEGDLKGHYMVMVQAKEKYSNKPFDYTERIEYVIGQEENKEIERDLEITSFACLNEKKITGEYITFEVATIQKPFRSVLYKFIKISEDGDMEIIRDYSEDNYLSYIEKLPGKYKLLAIVKYSDSDREFDDRAVVSYEVKPCDKVFIHNFTKFNKETNEVEEIENLYNSGVIGSEERYRDIANKPTYLRDKLLLIEAQYGEGIEEFSFLVKKDGKVIHSDRNILRNYIYFTPNENGNYVIETRVKDNRSEECVEGIAEFRVLDYRPASIEYVLKSASSGYIVGKNICFETITDRNNETLCKYKVFIDGNFVEEVEYDYNKQFVFVPRCAGKYSFHFLVKNEMSTAEYDELKVVQLFVQEEVNIENIRIVCDKETIVEGDPVTFFAECDGEASPLYEFYMMTKGEWRKVQGYSRKNYYTFIPFKADVYRFLMLCKNPKSDNEYDAFSQCEFKVEKYREVCV</sequence>
<reference evidence="2 3" key="1">
    <citation type="submission" date="2016-11" db="EMBL/GenBank/DDBJ databases">
        <authorList>
            <person name="Jaros S."/>
            <person name="Januszkiewicz K."/>
            <person name="Wedrychowicz H."/>
        </authorList>
    </citation>
    <scope>NUCLEOTIDE SEQUENCE [LARGE SCALE GENOMIC DNA]</scope>
    <source>
        <strain evidence="2 3">DSM 3089</strain>
    </source>
</reference>